<accession>Q2RQZ8</accession>
<dbReference type="RefSeq" id="WP_011390400.1">
    <property type="nucleotide sequence ID" value="NC_007643.1"/>
</dbReference>
<evidence type="ECO:0000313" key="2">
    <source>
        <dbReference type="Proteomes" id="UP000001929"/>
    </source>
</evidence>
<dbReference type="Proteomes" id="UP000001929">
    <property type="component" value="Chromosome"/>
</dbReference>
<protein>
    <submittedName>
        <fullName evidence="1">Uncharacterized protein</fullName>
    </submittedName>
</protein>
<dbReference type="HOGENOM" id="CLU_2481286_0_0_5"/>
<dbReference type="AlphaFoldDB" id="Q2RQZ8"/>
<keyword evidence="2" id="KW-1185">Reference proteome</keyword>
<dbReference type="KEGG" id="rru:Rru_A2650"/>
<gene>
    <name evidence="1" type="ordered locus">Rru_A2650</name>
</gene>
<reference evidence="1 2" key="1">
    <citation type="journal article" date="2011" name="Stand. Genomic Sci.">
        <title>Complete genome sequence of Rhodospirillum rubrum type strain (S1).</title>
        <authorList>
            <person name="Munk A.C."/>
            <person name="Copeland A."/>
            <person name="Lucas S."/>
            <person name="Lapidus A."/>
            <person name="Del Rio T.G."/>
            <person name="Barry K."/>
            <person name="Detter J.C."/>
            <person name="Hammon N."/>
            <person name="Israni S."/>
            <person name="Pitluck S."/>
            <person name="Brettin T."/>
            <person name="Bruce D."/>
            <person name="Han C."/>
            <person name="Tapia R."/>
            <person name="Gilna P."/>
            <person name="Schmutz J."/>
            <person name="Larimer F."/>
            <person name="Land M."/>
            <person name="Kyrpides N.C."/>
            <person name="Mavromatis K."/>
            <person name="Richardson P."/>
            <person name="Rohde M."/>
            <person name="Goker M."/>
            <person name="Klenk H.P."/>
            <person name="Zhang Y."/>
            <person name="Roberts G.P."/>
            <person name="Reslewic S."/>
            <person name="Schwartz D.C."/>
        </authorList>
    </citation>
    <scope>NUCLEOTIDE SEQUENCE [LARGE SCALE GENOMIC DNA]</scope>
    <source>
        <strain evidence="2">ATCC 11170 / ATH 1.1.1 / DSM 467 / LMG 4362 / NCIMB 8255 / S1</strain>
    </source>
</reference>
<proteinExistence type="predicted"/>
<dbReference type="PATRIC" id="fig|269796.9.peg.2757"/>
<sequence>MSGNGTTGGALTRPQGTRFSIAVYNATVRALTQDRVVHGQFDAHWADIQHQEVIAEDAAQARRLAARIFPPADGFVITEVKPLVEAA</sequence>
<name>Q2RQZ8_RHORT</name>
<dbReference type="EnsemblBacteria" id="ABC23447">
    <property type="protein sequence ID" value="ABC23447"/>
    <property type="gene ID" value="Rru_A2650"/>
</dbReference>
<dbReference type="EMBL" id="CP000230">
    <property type="protein sequence ID" value="ABC23447.1"/>
    <property type="molecule type" value="Genomic_DNA"/>
</dbReference>
<evidence type="ECO:0000313" key="1">
    <source>
        <dbReference type="EMBL" id="ABC23447.1"/>
    </source>
</evidence>
<organism evidence="1 2">
    <name type="scientific">Rhodospirillum rubrum (strain ATCC 11170 / ATH 1.1.1 / DSM 467 / LMG 4362 / NCIMB 8255 / S1)</name>
    <dbReference type="NCBI Taxonomy" id="269796"/>
    <lineage>
        <taxon>Bacteria</taxon>
        <taxon>Pseudomonadati</taxon>
        <taxon>Pseudomonadota</taxon>
        <taxon>Alphaproteobacteria</taxon>
        <taxon>Rhodospirillales</taxon>
        <taxon>Rhodospirillaceae</taxon>
        <taxon>Rhodospirillum</taxon>
    </lineage>
</organism>